<dbReference type="AlphaFoldDB" id="A0ABD2W2U9"/>
<proteinExistence type="predicted"/>
<dbReference type="Proteomes" id="UP001627154">
    <property type="component" value="Unassembled WGS sequence"/>
</dbReference>
<keyword evidence="2" id="KW-1185">Reference proteome</keyword>
<sequence length="95" mass="11107">MVDDIESWLVKGVSERERERKLFISETANLYDTVAAMPPPPLLSLKLSSNTLLRAHPRDFRCCKHFRLRMECEKKRRGKATLKAKKKKLQKVNPQ</sequence>
<organism evidence="1 2">
    <name type="scientific">Trichogramma kaykai</name>
    <dbReference type="NCBI Taxonomy" id="54128"/>
    <lineage>
        <taxon>Eukaryota</taxon>
        <taxon>Metazoa</taxon>
        <taxon>Ecdysozoa</taxon>
        <taxon>Arthropoda</taxon>
        <taxon>Hexapoda</taxon>
        <taxon>Insecta</taxon>
        <taxon>Pterygota</taxon>
        <taxon>Neoptera</taxon>
        <taxon>Endopterygota</taxon>
        <taxon>Hymenoptera</taxon>
        <taxon>Apocrita</taxon>
        <taxon>Proctotrupomorpha</taxon>
        <taxon>Chalcidoidea</taxon>
        <taxon>Trichogrammatidae</taxon>
        <taxon>Trichogramma</taxon>
    </lineage>
</organism>
<evidence type="ECO:0000313" key="2">
    <source>
        <dbReference type="Proteomes" id="UP001627154"/>
    </source>
</evidence>
<gene>
    <name evidence="1" type="ORF">TKK_017277</name>
</gene>
<accession>A0ABD2W2U9</accession>
<protein>
    <submittedName>
        <fullName evidence="1">Uncharacterized protein</fullName>
    </submittedName>
</protein>
<name>A0ABD2W2U9_9HYME</name>
<evidence type="ECO:0000313" key="1">
    <source>
        <dbReference type="EMBL" id="KAL3387313.1"/>
    </source>
</evidence>
<dbReference type="EMBL" id="JBJJXI010000137">
    <property type="protein sequence ID" value="KAL3387313.1"/>
    <property type="molecule type" value="Genomic_DNA"/>
</dbReference>
<reference evidence="1 2" key="1">
    <citation type="journal article" date="2024" name="bioRxiv">
        <title>A reference genome for Trichogramma kaykai: A tiny desert-dwelling parasitoid wasp with competing sex-ratio distorters.</title>
        <authorList>
            <person name="Culotta J."/>
            <person name="Lindsey A.R."/>
        </authorList>
    </citation>
    <scope>NUCLEOTIDE SEQUENCE [LARGE SCALE GENOMIC DNA]</scope>
    <source>
        <strain evidence="1 2">KSX58</strain>
    </source>
</reference>
<comment type="caution">
    <text evidence="1">The sequence shown here is derived from an EMBL/GenBank/DDBJ whole genome shotgun (WGS) entry which is preliminary data.</text>
</comment>